<proteinExistence type="predicted"/>
<comment type="caution">
    <text evidence="1">The sequence shown here is derived from an EMBL/GenBank/DDBJ whole genome shotgun (WGS) entry which is preliminary data.</text>
</comment>
<sequence>MEGTHKSIKLTAAEVSYFWTTYLSDTMSVCVFRHFLEHIDDQDIKQLVKHAIDLSQQHVDIIKELFIEEGIEVPHGFSDQDVNLKAKRLYSDIFYLKYIKNMAGGGLGGYSRMLPNIFRDDVKSFYSKALTASIELENEATMIMKEKGLAVRPPFIPYPQKVEYVHKQSFFLEGLDRRGSLSGTEVTHLHYNIGTNQLGAAISTGFSQVAKSKKVKNYFVRGKDIALKHIAVFRDYLEKNSLPAPAGFEPEVTDSKESPFSEKLMMFHFSLMIYAGIGNYGIAISESQRTDLVIDYSRLNAEILKYSEDGANIMINNQWLEQPPLSLDRDDVIKGYK</sequence>
<protein>
    <submittedName>
        <fullName evidence="1">DUF3231 family protein</fullName>
    </submittedName>
</protein>
<name>A0A3R9FFU4_9BACI</name>
<gene>
    <name evidence="1" type="ORF">EJA10_16570</name>
</gene>
<dbReference type="OrthoDB" id="1675670at2"/>
<evidence type="ECO:0000313" key="2">
    <source>
        <dbReference type="Proteomes" id="UP000279911"/>
    </source>
</evidence>
<dbReference type="EMBL" id="RSFW01000019">
    <property type="protein sequence ID" value="RSD25422.1"/>
    <property type="molecule type" value="Genomic_DNA"/>
</dbReference>
<organism evidence="1 2">
    <name type="scientific">Mesobacillus subterraneus</name>
    <dbReference type="NCBI Taxonomy" id="285983"/>
    <lineage>
        <taxon>Bacteria</taxon>
        <taxon>Bacillati</taxon>
        <taxon>Bacillota</taxon>
        <taxon>Bacilli</taxon>
        <taxon>Bacillales</taxon>
        <taxon>Bacillaceae</taxon>
        <taxon>Mesobacillus</taxon>
    </lineage>
</organism>
<dbReference type="AlphaFoldDB" id="A0A3R9FFU4"/>
<accession>A0A3R9FFU4</accession>
<reference evidence="2" key="1">
    <citation type="submission" date="2018-12" db="EMBL/GenBank/DDBJ databases">
        <title>Bacillus chawlae sp. nov., Bacillus glennii sp. nov., and Bacillus saganii sp. nov. Isolated from the Vehicle Assembly Building at Kennedy Space Center where the Viking Spacecraft were Assembled.</title>
        <authorList>
            <person name="Seuylemezian A."/>
            <person name="Vaishampayan P."/>
        </authorList>
    </citation>
    <scope>NUCLEOTIDE SEQUENCE [LARGE SCALE GENOMIC DNA]</scope>
    <source>
        <strain evidence="2">DSM 13966</strain>
    </source>
</reference>
<dbReference type="Gene3D" id="1.20.1260.10">
    <property type="match status" value="2"/>
</dbReference>
<evidence type="ECO:0000313" key="1">
    <source>
        <dbReference type="EMBL" id="RSD25422.1"/>
    </source>
</evidence>
<dbReference type="Proteomes" id="UP000279911">
    <property type="component" value="Unassembled WGS sequence"/>
</dbReference>
<dbReference type="Pfam" id="PF11553">
    <property type="entry name" value="DUF3231"/>
    <property type="match status" value="2"/>
</dbReference>
<dbReference type="RefSeq" id="WP_125481141.1">
    <property type="nucleotide sequence ID" value="NZ_RSFW01000019.1"/>
</dbReference>
<dbReference type="InterPro" id="IPR012347">
    <property type="entry name" value="Ferritin-like"/>
</dbReference>
<dbReference type="InterPro" id="IPR021617">
    <property type="entry name" value="DUF3231"/>
</dbReference>